<keyword evidence="2" id="KW-0677">Repeat</keyword>
<protein>
    <recommendedName>
        <fullName evidence="6">SRCR domain-containing protein</fullName>
    </recommendedName>
</protein>
<dbReference type="SUPFAM" id="SSF56487">
    <property type="entry name" value="SRCR-like"/>
    <property type="match status" value="4"/>
</dbReference>
<dbReference type="eggNOG" id="KOG3627">
    <property type="taxonomic scope" value="Eukaryota"/>
</dbReference>
<evidence type="ECO:0000256" key="3">
    <source>
        <dbReference type="ARBA" id="ARBA00023157"/>
    </source>
</evidence>
<dbReference type="STRING" id="400682.A0A1X7V9H1"/>
<feature type="domain" description="SRCR" evidence="6">
    <location>
        <begin position="397"/>
        <end position="433"/>
    </location>
</feature>
<feature type="disulfide bond" evidence="5">
    <location>
        <begin position="249"/>
        <end position="259"/>
    </location>
</feature>
<name>A0A1X7V9H1_AMPQE</name>
<dbReference type="PRINTS" id="PR00258">
    <property type="entry name" value="SPERACTRCPTR"/>
</dbReference>
<dbReference type="FunFam" id="3.10.250.10:FF:000006">
    <property type="entry name" value="neurotrypsin isoform X2"/>
    <property type="match status" value="2"/>
</dbReference>
<keyword evidence="1" id="KW-0732">Signal</keyword>
<keyword evidence="4" id="KW-0325">Glycoprotein</keyword>
<dbReference type="PANTHER" id="PTHR48071">
    <property type="entry name" value="SRCR DOMAIN-CONTAINING PROTEIN"/>
    <property type="match status" value="1"/>
</dbReference>
<evidence type="ECO:0000256" key="1">
    <source>
        <dbReference type="ARBA" id="ARBA00022729"/>
    </source>
</evidence>
<dbReference type="GO" id="GO:0016020">
    <property type="term" value="C:membrane"/>
    <property type="evidence" value="ECO:0007669"/>
    <property type="project" value="InterPro"/>
</dbReference>
<dbReference type="SMART" id="SM00202">
    <property type="entry name" value="SR"/>
    <property type="match status" value="3"/>
</dbReference>
<dbReference type="PROSITE" id="PS00420">
    <property type="entry name" value="SRCR_1"/>
    <property type="match status" value="3"/>
</dbReference>
<sequence length="449" mass="48901">MLLQYRSSPAKRQFLIIVLVVCLNFNSIKDFYGFKFHTSDKTLKIAKVISLKSFQLYGQCSLGALRLVNGASYREGRLEICYGNSWGTVCDDGWSNANAQVVCRQLGYPTTVESHSRSAYYRGSAYFGQGTGSIVLDDVSCVGNETSLYQQCSHRSPLSNDCTHSEDVGVVCPAPYTDGSVRLVGGSNSSEGRVEVYRNGSWGTVCDDSWDYRDATVVCRQLGYGSGTALTNAYFGQGTGNIFMNEVGCTGYELFLTNCSRTTSHNCGHHEDAGVRCSQTCFDGAVRLVGGSNSLEGRVEVCSSGSWGTVCDDYWDNTDATVVCRQLGYGSSGIAFSNAYFGQGTGSIVMDNVRCTGSESYLTSCSHRIFHNCDHSEDAGVRCSYCKDYTVCIDGEVRLVGGSSSLEGRVEVCRNGLWGTVCDDSWGTNDATVRPHIEMHILDKEQEGY</sequence>
<dbReference type="FunFam" id="3.10.250.10:FF:000011">
    <property type="entry name" value="Scavenger receptor class A member 5"/>
    <property type="match status" value="1"/>
</dbReference>
<reference evidence="7" key="1">
    <citation type="submission" date="2017-05" db="UniProtKB">
        <authorList>
            <consortium name="EnsemblMetazoa"/>
        </authorList>
    </citation>
    <scope>IDENTIFICATION</scope>
</reference>
<evidence type="ECO:0000256" key="4">
    <source>
        <dbReference type="ARBA" id="ARBA00023180"/>
    </source>
</evidence>
<dbReference type="AlphaFoldDB" id="A0A1X7V9H1"/>
<dbReference type="InterPro" id="IPR036772">
    <property type="entry name" value="SRCR-like_dom_sf"/>
</dbReference>
<keyword evidence="3 5" id="KW-1015">Disulfide bond</keyword>
<evidence type="ECO:0000256" key="5">
    <source>
        <dbReference type="PROSITE-ProRule" id="PRU00196"/>
    </source>
</evidence>
<dbReference type="PANTHER" id="PTHR48071:SF28">
    <property type="entry name" value="SRCR DOMAIN-CONTAINING PROTEIN"/>
    <property type="match status" value="1"/>
</dbReference>
<feature type="disulfide bond" evidence="5">
    <location>
        <begin position="355"/>
        <end position="365"/>
    </location>
</feature>
<dbReference type="PROSITE" id="PS50287">
    <property type="entry name" value="SRCR_2"/>
    <property type="match status" value="4"/>
</dbReference>
<proteinExistence type="predicted"/>
<evidence type="ECO:0000256" key="2">
    <source>
        <dbReference type="ARBA" id="ARBA00022737"/>
    </source>
</evidence>
<evidence type="ECO:0000313" key="7">
    <source>
        <dbReference type="EnsemblMetazoa" id="Aqu2.1.36633_001"/>
    </source>
</evidence>
<dbReference type="OMA" id="CTGHESE"/>
<accession>A0A1X7V9H1</accession>
<dbReference type="EnsemblMetazoa" id="Aqu2.1.36633_001">
    <property type="protein sequence ID" value="Aqu2.1.36633_001"/>
    <property type="gene ID" value="Aqu2.1.36633"/>
</dbReference>
<dbReference type="InParanoid" id="A0A1X7V9H1"/>
<dbReference type="OrthoDB" id="5985796at2759"/>
<comment type="caution">
    <text evidence="5">Lacks conserved residue(s) required for the propagation of feature annotation.</text>
</comment>
<dbReference type="Gene3D" id="3.10.250.10">
    <property type="entry name" value="SRCR-like domain"/>
    <property type="match status" value="4"/>
</dbReference>
<organism evidence="7">
    <name type="scientific">Amphimedon queenslandica</name>
    <name type="common">Sponge</name>
    <dbReference type="NCBI Taxonomy" id="400682"/>
    <lineage>
        <taxon>Eukaryota</taxon>
        <taxon>Metazoa</taxon>
        <taxon>Porifera</taxon>
        <taxon>Demospongiae</taxon>
        <taxon>Heteroscleromorpha</taxon>
        <taxon>Haplosclerida</taxon>
        <taxon>Niphatidae</taxon>
        <taxon>Amphimedon</taxon>
    </lineage>
</organism>
<feature type="domain" description="SRCR" evidence="6">
    <location>
        <begin position="181"/>
        <end position="278"/>
    </location>
</feature>
<evidence type="ECO:0000259" key="6">
    <source>
        <dbReference type="PROSITE" id="PS50287"/>
    </source>
</evidence>
<feature type="domain" description="SRCR" evidence="6">
    <location>
        <begin position="65"/>
        <end position="173"/>
    </location>
</feature>
<feature type="domain" description="SRCR" evidence="6">
    <location>
        <begin position="286"/>
        <end position="384"/>
    </location>
</feature>
<dbReference type="Pfam" id="PF00530">
    <property type="entry name" value="SRCR"/>
    <property type="match status" value="4"/>
</dbReference>
<dbReference type="InterPro" id="IPR001190">
    <property type="entry name" value="SRCR"/>
</dbReference>